<keyword evidence="3" id="KW-1185">Reference proteome</keyword>
<protein>
    <submittedName>
        <fullName evidence="2">VOC family protein</fullName>
    </submittedName>
</protein>
<evidence type="ECO:0000313" key="3">
    <source>
        <dbReference type="Proteomes" id="UP001595683"/>
    </source>
</evidence>
<dbReference type="RefSeq" id="WP_308432949.1">
    <property type="nucleotide sequence ID" value="NZ_BMZP01000028.1"/>
</dbReference>
<dbReference type="Pfam" id="PF00903">
    <property type="entry name" value="Glyoxalase"/>
    <property type="match status" value="1"/>
</dbReference>
<dbReference type="InterPro" id="IPR004360">
    <property type="entry name" value="Glyas_Fos-R_dOase_dom"/>
</dbReference>
<dbReference type="InterPro" id="IPR029068">
    <property type="entry name" value="Glyas_Bleomycin-R_OHBP_Dase"/>
</dbReference>
<feature type="domain" description="VOC" evidence="1">
    <location>
        <begin position="29"/>
        <end position="143"/>
    </location>
</feature>
<reference evidence="3" key="1">
    <citation type="journal article" date="2019" name="Int. J. Syst. Evol. Microbiol.">
        <title>The Global Catalogue of Microorganisms (GCM) 10K type strain sequencing project: providing services to taxonomists for standard genome sequencing and annotation.</title>
        <authorList>
            <consortium name="The Broad Institute Genomics Platform"/>
            <consortium name="The Broad Institute Genome Sequencing Center for Infectious Disease"/>
            <person name="Wu L."/>
            <person name="Ma J."/>
        </authorList>
    </citation>
    <scope>NUCLEOTIDE SEQUENCE [LARGE SCALE GENOMIC DNA]</scope>
    <source>
        <strain evidence="3">KCTC 42224</strain>
    </source>
</reference>
<dbReference type="PROSITE" id="PS51819">
    <property type="entry name" value="VOC"/>
    <property type="match status" value="1"/>
</dbReference>
<dbReference type="Gene3D" id="3.10.180.10">
    <property type="entry name" value="2,3-Dihydroxybiphenyl 1,2-Dioxygenase, domain 1"/>
    <property type="match status" value="1"/>
</dbReference>
<dbReference type="InterPro" id="IPR037523">
    <property type="entry name" value="VOC_core"/>
</dbReference>
<sequence>MDISAPEHQSVFLKFLGDHSVEEVMRIEALNHVQLAMPPGGEDAARHFYAEVLGIPEVAKPPHLAKRGGCWFERGALKVHLGVEQDFRPARKAHPAFTVTNLPRLIVRIEAAGFLVVEDEPLDGYNRRYVADPFGNRIELMEPV</sequence>
<dbReference type="PANTHER" id="PTHR39175">
    <property type="entry name" value="FAMILY PROTEIN, PUTATIVE (AFU_ORTHOLOGUE AFUA_3G15060)-RELATED"/>
    <property type="match status" value="1"/>
</dbReference>
<gene>
    <name evidence="2" type="ORF">ACFOOT_02155</name>
</gene>
<dbReference type="SUPFAM" id="SSF54593">
    <property type="entry name" value="Glyoxalase/Bleomycin resistance protein/Dihydroxybiphenyl dioxygenase"/>
    <property type="match status" value="1"/>
</dbReference>
<name>A0ABV7UZ93_9SPHN</name>
<dbReference type="Proteomes" id="UP001595683">
    <property type="component" value="Unassembled WGS sequence"/>
</dbReference>
<organism evidence="2 3">
    <name type="scientific">Novosphingobium pokkalii</name>
    <dbReference type="NCBI Taxonomy" id="1770194"/>
    <lineage>
        <taxon>Bacteria</taxon>
        <taxon>Pseudomonadati</taxon>
        <taxon>Pseudomonadota</taxon>
        <taxon>Alphaproteobacteria</taxon>
        <taxon>Sphingomonadales</taxon>
        <taxon>Sphingomonadaceae</taxon>
        <taxon>Novosphingobium</taxon>
    </lineage>
</organism>
<evidence type="ECO:0000259" key="1">
    <source>
        <dbReference type="PROSITE" id="PS51819"/>
    </source>
</evidence>
<comment type="caution">
    <text evidence="2">The sequence shown here is derived from an EMBL/GenBank/DDBJ whole genome shotgun (WGS) entry which is preliminary data.</text>
</comment>
<dbReference type="EMBL" id="JBHRYE010000004">
    <property type="protein sequence ID" value="MFC3670217.1"/>
    <property type="molecule type" value="Genomic_DNA"/>
</dbReference>
<evidence type="ECO:0000313" key="2">
    <source>
        <dbReference type="EMBL" id="MFC3670217.1"/>
    </source>
</evidence>
<accession>A0ABV7UZ93</accession>
<proteinExistence type="predicted"/>
<dbReference type="PANTHER" id="PTHR39175:SF1">
    <property type="entry name" value="FAMILY PROTEIN, PUTATIVE (AFU_ORTHOLOGUE AFUA_3G15060)-RELATED"/>
    <property type="match status" value="1"/>
</dbReference>